<proteinExistence type="predicted"/>
<accession>A0A382NHR9</accession>
<protein>
    <recommendedName>
        <fullName evidence="2">Peptidase M48 domain-containing protein</fullName>
    </recommendedName>
</protein>
<reference evidence="1" key="1">
    <citation type="submission" date="2018-05" db="EMBL/GenBank/DDBJ databases">
        <authorList>
            <person name="Lanie J.A."/>
            <person name="Ng W.-L."/>
            <person name="Kazmierczak K.M."/>
            <person name="Andrzejewski T.M."/>
            <person name="Davidsen T.M."/>
            <person name="Wayne K.J."/>
            <person name="Tettelin H."/>
            <person name="Glass J.I."/>
            <person name="Rusch D."/>
            <person name="Podicherti R."/>
            <person name="Tsui H.-C.T."/>
            <person name="Winkler M.E."/>
        </authorList>
    </citation>
    <scope>NUCLEOTIDE SEQUENCE</scope>
</reference>
<dbReference type="AlphaFoldDB" id="A0A382NHR9"/>
<sequence length="57" mass="6258">MISALKKLTGYSNQGTLSAEFASFGISGKQSAGFSRLFLSHPAQNERIRSLQQKKIQ</sequence>
<dbReference type="EMBL" id="UINC01100056">
    <property type="protein sequence ID" value="SVC59807.1"/>
    <property type="molecule type" value="Genomic_DNA"/>
</dbReference>
<gene>
    <name evidence="1" type="ORF">METZ01_LOCUS312661</name>
</gene>
<organism evidence="1">
    <name type="scientific">marine metagenome</name>
    <dbReference type="NCBI Taxonomy" id="408172"/>
    <lineage>
        <taxon>unclassified sequences</taxon>
        <taxon>metagenomes</taxon>
        <taxon>ecological metagenomes</taxon>
    </lineage>
</organism>
<name>A0A382NHR9_9ZZZZ</name>
<evidence type="ECO:0008006" key="2">
    <source>
        <dbReference type="Google" id="ProtNLM"/>
    </source>
</evidence>
<evidence type="ECO:0000313" key="1">
    <source>
        <dbReference type="EMBL" id="SVC59807.1"/>
    </source>
</evidence>